<feature type="domain" description="FAD/NAD(P)-binding" evidence="3">
    <location>
        <begin position="4"/>
        <end position="109"/>
    </location>
</feature>
<name>X0UTA9_9ZZZZ</name>
<dbReference type="InterPro" id="IPR036188">
    <property type="entry name" value="FAD/NAD-bd_sf"/>
</dbReference>
<keyword evidence="1" id="KW-0285">Flavoprotein</keyword>
<dbReference type="PANTHER" id="PTHR48105">
    <property type="entry name" value="THIOREDOXIN REDUCTASE 1-RELATED-RELATED"/>
    <property type="match status" value="1"/>
</dbReference>
<organism evidence="4">
    <name type="scientific">marine sediment metagenome</name>
    <dbReference type="NCBI Taxonomy" id="412755"/>
    <lineage>
        <taxon>unclassified sequences</taxon>
        <taxon>metagenomes</taxon>
        <taxon>ecological metagenomes</taxon>
    </lineage>
</organism>
<reference evidence="4" key="1">
    <citation type="journal article" date="2014" name="Front. Microbiol.">
        <title>High frequency of phylogenetically diverse reductive dehalogenase-homologous genes in deep subseafloor sedimentary metagenomes.</title>
        <authorList>
            <person name="Kawai M."/>
            <person name="Futagami T."/>
            <person name="Toyoda A."/>
            <person name="Takaki Y."/>
            <person name="Nishi S."/>
            <person name="Hori S."/>
            <person name="Arai W."/>
            <person name="Tsubouchi T."/>
            <person name="Morono Y."/>
            <person name="Uchiyama I."/>
            <person name="Ito T."/>
            <person name="Fujiyama A."/>
            <person name="Inagaki F."/>
            <person name="Takami H."/>
        </authorList>
    </citation>
    <scope>NUCLEOTIDE SEQUENCE</scope>
    <source>
        <strain evidence="4">Expedition CK06-06</strain>
    </source>
</reference>
<dbReference type="GO" id="GO:0016491">
    <property type="term" value="F:oxidoreductase activity"/>
    <property type="evidence" value="ECO:0007669"/>
    <property type="project" value="UniProtKB-KW"/>
</dbReference>
<feature type="non-terminal residue" evidence="4">
    <location>
        <position position="1"/>
    </location>
</feature>
<dbReference type="Gene3D" id="3.50.50.60">
    <property type="entry name" value="FAD/NAD(P)-binding domain"/>
    <property type="match status" value="2"/>
</dbReference>
<dbReference type="EMBL" id="BARS01023213">
    <property type="protein sequence ID" value="GAG08950.1"/>
    <property type="molecule type" value="Genomic_DNA"/>
</dbReference>
<evidence type="ECO:0000313" key="4">
    <source>
        <dbReference type="EMBL" id="GAG08950.1"/>
    </source>
</evidence>
<dbReference type="SUPFAM" id="SSF51905">
    <property type="entry name" value="FAD/NAD(P)-binding domain"/>
    <property type="match status" value="1"/>
</dbReference>
<keyword evidence="2" id="KW-0560">Oxidoreductase</keyword>
<accession>X0UTA9</accession>
<dbReference type="Pfam" id="PF07992">
    <property type="entry name" value="Pyr_redox_2"/>
    <property type="match status" value="1"/>
</dbReference>
<dbReference type="InterPro" id="IPR050097">
    <property type="entry name" value="Ferredoxin-NADP_redctase_2"/>
</dbReference>
<evidence type="ECO:0000259" key="3">
    <source>
        <dbReference type="Pfam" id="PF07992"/>
    </source>
</evidence>
<sequence length="121" mass="13168">TLQERALKNPRITFAWDSTVKQILGDDSVSGVLIKSTKTSDITQLPCRGVFIAIGHIPDTRVLREQVRLDDNGYIITNGRTHTSVEGVFAAGDVMDPDYRQAVTAAGTGCMAAIEASRYLE</sequence>
<dbReference type="PRINTS" id="PR00469">
    <property type="entry name" value="PNDRDTASEII"/>
</dbReference>
<evidence type="ECO:0000256" key="1">
    <source>
        <dbReference type="ARBA" id="ARBA00022630"/>
    </source>
</evidence>
<dbReference type="PRINTS" id="PR00368">
    <property type="entry name" value="FADPNR"/>
</dbReference>
<dbReference type="InterPro" id="IPR023753">
    <property type="entry name" value="FAD/NAD-binding_dom"/>
</dbReference>
<dbReference type="AlphaFoldDB" id="X0UTA9"/>
<protein>
    <recommendedName>
        <fullName evidence="3">FAD/NAD(P)-binding domain-containing protein</fullName>
    </recommendedName>
</protein>
<proteinExistence type="predicted"/>
<gene>
    <name evidence="4" type="ORF">S01H1_36989</name>
</gene>
<evidence type="ECO:0000256" key="2">
    <source>
        <dbReference type="ARBA" id="ARBA00023002"/>
    </source>
</evidence>
<comment type="caution">
    <text evidence="4">The sequence shown here is derived from an EMBL/GenBank/DDBJ whole genome shotgun (WGS) entry which is preliminary data.</text>
</comment>